<evidence type="ECO:0000313" key="6">
    <source>
        <dbReference type="EMBL" id="MEB3369817.1"/>
    </source>
</evidence>
<proteinExistence type="inferred from homology"/>
<evidence type="ECO:0000313" key="7">
    <source>
        <dbReference type="Proteomes" id="UP001327093"/>
    </source>
</evidence>
<dbReference type="InterPro" id="IPR038282">
    <property type="entry name" value="DUF2267_sf"/>
</dbReference>
<dbReference type="Pfam" id="PF01329">
    <property type="entry name" value="Pterin_4a"/>
    <property type="match status" value="1"/>
</dbReference>
<keyword evidence="7" id="KW-1185">Reference proteome</keyword>
<comment type="caution">
    <text evidence="6">The sequence shown here is derived from an EMBL/GenBank/DDBJ whole genome shotgun (WGS) entry which is preliminary data.</text>
</comment>
<evidence type="ECO:0000256" key="3">
    <source>
        <dbReference type="ARBA" id="ARBA00013252"/>
    </source>
</evidence>
<dbReference type="InterPro" id="IPR036428">
    <property type="entry name" value="PCD_sf"/>
</dbReference>
<sequence length="243" mass="26220">MIVSAQYQEFTDGVMRRASVPTTQEAREASTHALEALAQHLDGLDREQVASVLPPTLRNAVVGESSTPEGSAAPDLVQEMSRRASCPPERARYLLEAVLSEIVTADPALGDSLRHRLPQEFAPLFTAPGQGPPPDLNAAAAENKPRPLDADELERALGQLENWRGSTAGIAREISLPPDRQRPLLARVRAAEEELSHHVNVTHPGADLVQFEVRTRSLGSVTELDMRLAARIDEAIRAVGSGG</sequence>
<protein>
    <recommendedName>
        <fullName evidence="4">Putative pterin-4-alpha-carbinolamine dehydratase</fullName>
        <ecNumber evidence="3">4.2.1.96</ecNumber>
    </recommendedName>
</protein>
<comment type="catalytic activity">
    <reaction evidence="1">
        <text>(4aS,6R)-4a-hydroxy-L-erythro-5,6,7,8-tetrahydrobiopterin = (6R)-L-erythro-6,7-dihydrobiopterin + H2O</text>
        <dbReference type="Rhea" id="RHEA:11920"/>
        <dbReference type="ChEBI" id="CHEBI:15377"/>
        <dbReference type="ChEBI" id="CHEBI:15642"/>
        <dbReference type="ChEBI" id="CHEBI:43120"/>
        <dbReference type="EC" id="4.2.1.96"/>
    </reaction>
</comment>
<dbReference type="RefSeq" id="WP_324267300.1">
    <property type="nucleotide sequence ID" value="NZ_JAWLNX010000014.1"/>
</dbReference>
<evidence type="ECO:0000256" key="1">
    <source>
        <dbReference type="ARBA" id="ARBA00001554"/>
    </source>
</evidence>
<organism evidence="6 7">
    <name type="scientific">Saccharopolyspora mangrovi</name>
    <dbReference type="NCBI Taxonomy" id="3082379"/>
    <lineage>
        <taxon>Bacteria</taxon>
        <taxon>Bacillati</taxon>
        <taxon>Actinomycetota</taxon>
        <taxon>Actinomycetes</taxon>
        <taxon>Pseudonocardiales</taxon>
        <taxon>Pseudonocardiaceae</taxon>
        <taxon>Saccharopolyspora</taxon>
    </lineage>
</organism>
<dbReference type="Pfam" id="PF10025">
    <property type="entry name" value="DUF2267"/>
    <property type="match status" value="1"/>
</dbReference>
<accession>A0ABU6AE43</accession>
<dbReference type="Gene3D" id="1.10.490.110">
    <property type="entry name" value="Uncharacterized conserved protein DUF2267"/>
    <property type="match status" value="1"/>
</dbReference>
<dbReference type="EMBL" id="JAWLNX010000014">
    <property type="protein sequence ID" value="MEB3369817.1"/>
    <property type="molecule type" value="Genomic_DNA"/>
</dbReference>
<evidence type="ECO:0000256" key="5">
    <source>
        <dbReference type="ARBA" id="ARBA00023239"/>
    </source>
</evidence>
<evidence type="ECO:0000256" key="2">
    <source>
        <dbReference type="ARBA" id="ARBA00006472"/>
    </source>
</evidence>
<gene>
    <name evidence="6" type="ORF">R4I43_20625</name>
</gene>
<dbReference type="InterPro" id="IPR018727">
    <property type="entry name" value="DUF2267"/>
</dbReference>
<dbReference type="InterPro" id="IPR001533">
    <property type="entry name" value="Pterin_deHydtase"/>
</dbReference>
<dbReference type="EC" id="4.2.1.96" evidence="3"/>
<reference evidence="6 7" key="1">
    <citation type="submission" date="2023-10" db="EMBL/GenBank/DDBJ databases">
        <title>Saccharopolyspora sp. nov., isolated from mangrove soil.</title>
        <authorList>
            <person name="Lu Y."/>
            <person name="Liu W."/>
        </authorList>
    </citation>
    <scope>NUCLEOTIDE SEQUENCE [LARGE SCALE GENOMIC DNA]</scope>
    <source>
        <strain evidence="6 7">S2-29</strain>
    </source>
</reference>
<dbReference type="Proteomes" id="UP001327093">
    <property type="component" value="Unassembled WGS sequence"/>
</dbReference>
<dbReference type="Gene3D" id="3.30.1360.20">
    <property type="entry name" value="Transcriptional coactivator/pterin dehydratase"/>
    <property type="match status" value="1"/>
</dbReference>
<comment type="similarity">
    <text evidence="2">Belongs to the pterin-4-alpha-carbinolamine dehydratase family.</text>
</comment>
<keyword evidence="5" id="KW-0456">Lyase</keyword>
<name>A0ABU6AE43_9PSEU</name>
<dbReference type="SUPFAM" id="SSF55248">
    <property type="entry name" value="PCD-like"/>
    <property type="match status" value="1"/>
</dbReference>
<evidence type="ECO:0000256" key="4">
    <source>
        <dbReference type="ARBA" id="ARBA00021735"/>
    </source>
</evidence>